<accession>C6B9D0</accession>
<dbReference type="EMBL" id="CP001625">
    <property type="protein sequence ID" value="ACS60518.1"/>
    <property type="molecule type" value="Genomic_DNA"/>
</dbReference>
<keyword evidence="1" id="KW-0614">Plasmid</keyword>
<geneLocation type="plasmid" evidence="1 2">
    <name>pR132503</name>
</geneLocation>
<dbReference type="KEGG" id="rlg:Rleg_5721"/>
<sequence length="65" mass="6875">MSIAAIAKTPALDGGRIGLSTQWDLSTGMCRKAPAFSAAARKCLSLVHSVARCSRRIDANKWASV</sequence>
<dbReference type="HOGENOM" id="CLU_2846836_0_0_5"/>
<reference evidence="1 2" key="1">
    <citation type="journal article" date="2010" name="Stand. Genomic Sci.">
        <title>Complete genome sequence of Rhizobium leguminosarum bv. trifolii strain WSM1325, an effective microsymbiont of annual Mediterranean clovers.</title>
        <authorList>
            <person name="Reeve W."/>
            <person name="O'Hara G."/>
            <person name="Chain P."/>
            <person name="Ardley J."/>
            <person name="Brau L."/>
            <person name="Nandesena K."/>
            <person name="Tiwari R."/>
            <person name="Copeland A."/>
            <person name="Nolan M."/>
            <person name="Han C."/>
            <person name="Brettin T."/>
            <person name="Land M."/>
            <person name="Ovchinikova G."/>
            <person name="Ivanova N."/>
            <person name="Mavromatis K."/>
            <person name="Markowitz V."/>
            <person name="Kyrpides N."/>
            <person name="Melino V."/>
            <person name="Denton M."/>
            <person name="Yates R."/>
            <person name="Howieson J."/>
        </authorList>
    </citation>
    <scope>NUCLEOTIDE SEQUENCE [LARGE SCALE GENOMIC DNA]</scope>
    <source>
        <strain evidence="2">WSM1325</strain>
        <plasmid evidence="2">Plasmid pR132503</plasmid>
    </source>
</reference>
<name>C6B9D0_RHILS</name>
<proteinExistence type="predicted"/>
<protein>
    <submittedName>
        <fullName evidence="1">Uncharacterized protein</fullName>
    </submittedName>
</protein>
<organism evidence="1 2">
    <name type="scientific">Rhizobium leguminosarum bv. trifolii (strain WSM1325)</name>
    <dbReference type="NCBI Taxonomy" id="395491"/>
    <lineage>
        <taxon>Bacteria</taxon>
        <taxon>Pseudomonadati</taxon>
        <taxon>Pseudomonadota</taxon>
        <taxon>Alphaproteobacteria</taxon>
        <taxon>Hyphomicrobiales</taxon>
        <taxon>Rhizobiaceae</taxon>
        <taxon>Rhizobium/Agrobacterium group</taxon>
        <taxon>Rhizobium</taxon>
    </lineage>
</organism>
<evidence type="ECO:0000313" key="2">
    <source>
        <dbReference type="Proteomes" id="UP000002256"/>
    </source>
</evidence>
<dbReference type="Proteomes" id="UP000002256">
    <property type="component" value="Plasmid pR132503"/>
</dbReference>
<evidence type="ECO:0000313" key="1">
    <source>
        <dbReference type="EMBL" id="ACS60518.1"/>
    </source>
</evidence>
<gene>
    <name evidence="1" type="ordered locus">Rleg_5721</name>
</gene>
<dbReference type="AlphaFoldDB" id="C6B9D0"/>